<dbReference type="GO" id="GO:0015074">
    <property type="term" value="P:DNA integration"/>
    <property type="evidence" value="ECO:0007669"/>
    <property type="project" value="InterPro"/>
</dbReference>
<dbReference type="InterPro" id="IPR001584">
    <property type="entry name" value="Integrase_cat-core"/>
</dbReference>
<evidence type="ECO:0000259" key="1">
    <source>
        <dbReference type="PROSITE" id="PS50994"/>
    </source>
</evidence>
<dbReference type="Proteomes" id="UP000271087">
    <property type="component" value="Unassembled WGS sequence"/>
</dbReference>
<organism evidence="2 3">
    <name type="scientific">Onchocerca ochengi</name>
    <name type="common">Filarial nematode worm</name>
    <dbReference type="NCBI Taxonomy" id="42157"/>
    <lineage>
        <taxon>Eukaryota</taxon>
        <taxon>Metazoa</taxon>
        <taxon>Ecdysozoa</taxon>
        <taxon>Nematoda</taxon>
        <taxon>Chromadorea</taxon>
        <taxon>Rhabditida</taxon>
        <taxon>Spirurina</taxon>
        <taxon>Spiruromorpha</taxon>
        <taxon>Filarioidea</taxon>
        <taxon>Onchocercidae</taxon>
        <taxon>Onchocerca</taxon>
    </lineage>
</organism>
<reference evidence="2 3" key="1">
    <citation type="submission" date="2018-08" db="EMBL/GenBank/DDBJ databases">
        <authorList>
            <person name="Laetsch R D."/>
            <person name="Stevens L."/>
            <person name="Kumar S."/>
            <person name="Blaxter L. M."/>
        </authorList>
    </citation>
    <scope>NUCLEOTIDE SEQUENCE [LARGE SCALE GENOMIC DNA]</scope>
</reference>
<accession>A0A3P7M3E2</accession>
<dbReference type="Gene3D" id="3.30.420.10">
    <property type="entry name" value="Ribonuclease H-like superfamily/Ribonuclease H"/>
    <property type="match status" value="1"/>
</dbReference>
<sequence>RFIARRGSPESVLSYNASQFQLIFKTMKEQDIKLTNFFARKGMVWENIVPRVPRSGGVYERIIGLTKNAMERAIGRKVLNQHTKAKQEEPITRRTKNATRNRIPEATPVAVYTRTHVRIPAIRCNNITRTKNVEEPLNVFIVMQITKVRLCSSPRKTVSEEDFIEIEKSSPEKLKVVVTMGVEVDSGNKTYKMCKEAMLVSPYEREKSEKALILLDLVKSEIKTVEFDGNPKLWSLFIKQFEEAIDEREDMTATRKFAHLLGFLKGEALVHISDLAVNEENYILAMKNLKERYGDKQRRILELYTILQKLDKSHKANEANGNSEEYARELPTRMLKQRETSTLTFGSFQNAKVQTEFS</sequence>
<dbReference type="InterPro" id="IPR036397">
    <property type="entry name" value="RNaseH_sf"/>
</dbReference>
<evidence type="ECO:0000313" key="2">
    <source>
        <dbReference type="EMBL" id="VDM94138.1"/>
    </source>
</evidence>
<dbReference type="AlphaFoldDB" id="A0A3P7M3E2"/>
<evidence type="ECO:0000313" key="3">
    <source>
        <dbReference type="Proteomes" id="UP000271087"/>
    </source>
</evidence>
<dbReference type="GO" id="GO:0003676">
    <property type="term" value="F:nucleic acid binding"/>
    <property type="evidence" value="ECO:0007669"/>
    <property type="project" value="InterPro"/>
</dbReference>
<dbReference type="Pfam" id="PF03564">
    <property type="entry name" value="DUF1759"/>
    <property type="match status" value="1"/>
</dbReference>
<dbReference type="PROSITE" id="PS50994">
    <property type="entry name" value="INTEGRASE"/>
    <property type="match status" value="1"/>
</dbReference>
<dbReference type="OrthoDB" id="7444419at2759"/>
<name>A0A3P7M3E2_ONCOC</name>
<dbReference type="InterPro" id="IPR005312">
    <property type="entry name" value="DUF1759"/>
</dbReference>
<feature type="non-terminal residue" evidence="2">
    <location>
        <position position="1"/>
    </location>
</feature>
<dbReference type="EMBL" id="UYRW01005948">
    <property type="protein sequence ID" value="VDM94138.1"/>
    <property type="molecule type" value="Genomic_DNA"/>
</dbReference>
<proteinExistence type="predicted"/>
<gene>
    <name evidence="2" type="ORF">NOO_LOCUS10411</name>
</gene>
<keyword evidence="3" id="KW-1185">Reference proteome</keyword>
<protein>
    <recommendedName>
        <fullName evidence="1">Integrase catalytic domain-containing protein</fullName>
    </recommendedName>
</protein>
<feature type="domain" description="Integrase catalytic" evidence="1">
    <location>
        <begin position="1"/>
        <end position="116"/>
    </location>
</feature>